<gene>
    <name evidence="2" type="ORF">BDQ12DRAFT_679432</name>
</gene>
<evidence type="ECO:0000313" key="2">
    <source>
        <dbReference type="EMBL" id="TFK40449.1"/>
    </source>
</evidence>
<proteinExistence type="predicted"/>
<dbReference type="EMBL" id="ML213596">
    <property type="protein sequence ID" value="TFK40449.1"/>
    <property type="molecule type" value="Genomic_DNA"/>
</dbReference>
<protein>
    <recommendedName>
        <fullName evidence="4">GDP-fucose protein O-fucosyltransferase-domain-containing protein</fullName>
    </recommendedName>
</protein>
<dbReference type="OrthoDB" id="2559662at2759"/>
<accession>A0A5C3M4W4</accession>
<dbReference type="AlphaFoldDB" id="A0A5C3M4W4"/>
<dbReference type="CDD" id="cd11296">
    <property type="entry name" value="O-FucT_like"/>
    <property type="match status" value="1"/>
</dbReference>
<evidence type="ECO:0008006" key="4">
    <source>
        <dbReference type="Google" id="ProtNLM"/>
    </source>
</evidence>
<dbReference type="Gene3D" id="3.40.50.11350">
    <property type="match status" value="1"/>
</dbReference>
<keyword evidence="1" id="KW-0472">Membrane</keyword>
<keyword evidence="1" id="KW-0812">Transmembrane</keyword>
<evidence type="ECO:0000313" key="3">
    <source>
        <dbReference type="Proteomes" id="UP000308652"/>
    </source>
</evidence>
<reference evidence="2 3" key="1">
    <citation type="journal article" date="2019" name="Nat. Ecol. Evol.">
        <title>Megaphylogeny resolves global patterns of mushroom evolution.</title>
        <authorList>
            <person name="Varga T."/>
            <person name="Krizsan K."/>
            <person name="Foldi C."/>
            <person name="Dima B."/>
            <person name="Sanchez-Garcia M."/>
            <person name="Sanchez-Ramirez S."/>
            <person name="Szollosi G.J."/>
            <person name="Szarkandi J.G."/>
            <person name="Papp V."/>
            <person name="Albert L."/>
            <person name="Andreopoulos W."/>
            <person name="Angelini C."/>
            <person name="Antonin V."/>
            <person name="Barry K.W."/>
            <person name="Bougher N.L."/>
            <person name="Buchanan P."/>
            <person name="Buyck B."/>
            <person name="Bense V."/>
            <person name="Catcheside P."/>
            <person name="Chovatia M."/>
            <person name="Cooper J."/>
            <person name="Damon W."/>
            <person name="Desjardin D."/>
            <person name="Finy P."/>
            <person name="Geml J."/>
            <person name="Haridas S."/>
            <person name="Hughes K."/>
            <person name="Justo A."/>
            <person name="Karasinski D."/>
            <person name="Kautmanova I."/>
            <person name="Kiss B."/>
            <person name="Kocsube S."/>
            <person name="Kotiranta H."/>
            <person name="LaButti K.M."/>
            <person name="Lechner B.E."/>
            <person name="Liimatainen K."/>
            <person name="Lipzen A."/>
            <person name="Lukacs Z."/>
            <person name="Mihaltcheva S."/>
            <person name="Morgado L.N."/>
            <person name="Niskanen T."/>
            <person name="Noordeloos M.E."/>
            <person name="Ohm R.A."/>
            <person name="Ortiz-Santana B."/>
            <person name="Ovrebo C."/>
            <person name="Racz N."/>
            <person name="Riley R."/>
            <person name="Savchenko A."/>
            <person name="Shiryaev A."/>
            <person name="Soop K."/>
            <person name="Spirin V."/>
            <person name="Szebenyi C."/>
            <person name="Tomsovsky M."/>
            <person name="Tulloss R.E."/>
            <person name="Uehling J."/>
            <person name="Grigoriev I.V."/>
            <person name="Vagvolgyi C."/>
            <person name="Papp T."/>
            <person name="Martin F.M."/>
            <person name="Miettinen O."/>
            <person name="Hibbett D.S."/>
            <person name="Nagy L.G."/>
        </authorList>
    </citation>
    <scope>NUCLEOTIDE SEQUENCE [LARGE SCALE GENOMIC DNA]</scope>
    <source>
        <strain evidence="2 3">CBS 166.37</strain>
    </source>
</reference>
<sequence length="474" mass="55233">MALITHRRRQYQVAGLVLGLCGLMWYFHGLRTHQPDFVHTHDKPVVADLDLPPTWDRLKKWEHDLPQHNTSLPFPEGKTGRYLFFKNEIQMLGWNNCLNERLMNSYLAYKTKRAYVFQNYIWKPEYYPWPREKFREQDPRTPLNALISGPTSGGPWDEGDMSPRSVSLDYYNEVCPESERRIINTGEIKPAIMWDDGKTIFSRWEKLLLDAPERCIEIHPADRAEDGFPQVFDLYLWGSERILNMWDEFSKSPISKLLGTSPVVNSAVDKNEYLFLPRGPRPAQRVSRNPYERMLAIHLRRGDYKEACKGLATWNSTFYSWNLLPNLPDKFIPPPGGSWGSNTPENEAKYMVHCLPTFDFIVNKIRDSREEYVKAAPPGPGKVRMLDVLYLLTNDDSDWLDRLKDVLQKDGWHTVVTSRELVLDQEEKDVGMAVDMDIARRAAVFIGNGWSSFTSNILHRRLVDGKEWISNRFY</sequence>
<organism evidence="2 3">
    <name type="scientific">Crucibulum laeve</name>
    <dbReference type="NCBI Taxonomy" id="68775"/>
    <lineage>
        <taxon>Eukaryota</taxon>
        <taxon>Fungi</taxon>
        <taxon>Dikarya</taxon>
        <taxon>Basidiomycota</taxon>
        <taxon>Agaricomycotina</taxon>
        <taxon>Agaricomycetes</taxon>
        <taxon>Agaricomycetidae</taxon>
        <taxon>Agaricales</taxon>
        <taxon>Agaricineae</taxon>
        <taxon>Nidulariaceae</taxon>
        <taxon>Crucibulum</taxon>
    </lineage>
</organism>
<keyword evidence="1" id="KW-1133">Transmembrane helix</keyword>
<feature type="transmembrane region" description="Helical" evidence="1">
    <location>
        <begin position="12"/>
        <end position="28"/>
    </location>
</feature>
<evidence type="ECO:0000256" key="1">
    <source>
        <dbReference type="SAM" id="Phobius"/>
    </source>
</evidence>
<name>A0A5C3M4W4_9AGAR</name>
<dbReference type="STRING" id="68775.A0A5C3M4W4"/>
<keyword evidence="3" id="KW-1185">Reference proteome</keyword>
<dbReference type="Proteomes" id="UP000308652">
    <property type="component" value="Unassembled WGS sequence"/>
</dbReference>